<gene>
    <name evidence="1" type="ORF">EXIGLDRAFT_766785</name>
</gene>
<accession>A0A165JF53</accession>
<protein>
    <recommendedName>
        <fullName evidence="3">Protein kinase domain-containing protein</fullName>
    </recommendedName>
</protein>
<proteinExistence type="predicted"/>
<evidence type="ECO:0000313" key="2">
    <source>
        <dbReference type="Proteomes" id="UP000077266"/>
    </source>
</evidence>
<dbReference type="AlphaFoldDB" id="A0A165JF53"/>
<dbReference type="STRING" id="1314781.A0A165JF53"/>
<evidence type="ECO:0008006" key="3">
    <source>
        <dbReference type="Google" id="ProtNLM"/>
    </source>
</evidence>
<keyword evidence="2" id="KW-1185">Reference proteome</keyword>
<evidence type="ECO:0000313" key="1">
    <source>
        <dbReference type="EMBL" id="KZV94756.1"/>
    </source>
</evidence>
<organism evidence="1 2">
    <name type="scientific">Exidia glandulosa HHB12029</name>
    <dbReference type="NCBI Taxonomy" id="1314781"/>
    <lineage>
        <taxon>Eukaryota</taxon>
        <taxon>Fungi</taxon>
        <taxon>Dikarya</taxon>
        <taxon>Basidiomycota</taxon>
        <taxon>Agaricomycotina</taxon>
        <taxon>Agaricomycetes</taxon>
        <taxon>Auriculariales</taxon>
        <taxon>Exidiaceae</taxon>
        <taxon>Exidia</taxon>
    </lineage>
</organism>
<name>A0A165JF53_EXIGL</name>
<dbReference type="OrthoDB" id="3138711at2759"/>
<dbReference type="Proteomes" id="UP000077266">
    <property type="component" value="Unassembled WGS sequence"/>
</dbReference>
<reference evidence="1 2" key="1">
    <citation type="journal article" date="2016" name="Mol. Biol. Evol.">
        <title>Comparative Genomics of Early-Diverging Mushroom-Forming Fungi Provides Insights into the Origins of Lignocellulose Decay Capabilities.</title>
        <authorList>
            <person name="Nagy L.G."/>
            <person name="Riley R."/>
            <person name="Tritt A."/>
            <person name="Adam C."/>
            <person name="Daum C."/>
            <person name="Floudas D."/>
            <person name="Sun H."/>
            <person name="Yadav J.S."/>
            <person name="Pangilinan J."/>
            <person name="Larsson K.H."/>
            <person name="Matsuura K."/>
            <person name="Barry K."/>
            <person name="Labutti K."/>
            <person name="Kuo R."/>
            <person name="Ohm R.A."/>
            <person name="Bhattacharya S.S."/>
            <person name="Shirouzu T."/>
            <person name="Yoshinaga Y."/>
            <person name="Martin F.M."/>
            <person name="Grigoriev I.V."/>
            <person name="Hibbett D.S."/>
        </authorList>
    </citation>
    <scope>NUCLEOTIDE SEQUENCE [LARGE SCALE GENOMIC DNA]</scope>
    <source>
        <strain evidence="1 2">HHB12029</strain>
    </source>
</reference>
<sequence length="358" mass="40630">MPDEHFLDVLTLSESGRRALIERLLHWRATAQPPNLVGKTLELGPRFVSADIEGKKRAPRRHDFVQCHQPHCHHFDWPSLRPVPPSFTQYHTAVRIGKALQAGANYHSQVYVASFDLDENSTAGNEVVIKIYQPSLTPCVPELEKLCDKPERWEPLLSCCEEEWAYRQMVPLQGGFVPHAYGFYHVILPNAEPAIAFIMEKIDAVPSDTIAESVHNRYGDDKNEALKAVWSGVLAAGHAIQTCNLMTTDERNYYKDVLWPRDSFTQPGPSFPVLIDFGMAAPLRPGYHAQAVLRAVKVLDSLQFEYDIIRDWLQSLIEPVPGGEGKLEGSEIFKLLDVPDQSAQYWPRWLQGWLVERL</sequence>
<dbReference type="EMBL" id="KV425967">
    <property type="protein sequence ID" value="KZV94756.1"/>
    <property type="molecule type" value="Genomic_DNA"/>
</dbReference>
<dbReference type="InParanoid" id="A0A165JF53"/>